<gene>
    <name evidence="2" type="ORF">ACFQBQ_01060</name>
</gene>
<accession>A0ABW1Z480</accession>
<name>A0ABW1Z480_9BACT</name>
<organism evidence="2 3">
    <name type="scientific">Granulicella cerasi</name>
    <dbReference type="NCBI Taxonomy" id="741063"/>
    <lineage>
        <taxon>Bacteria</taxon>
        <taxon>Pseudomonadati</taxon>
        <taxon>Acidobacteriota</taxon>
        <taxon>Terriglobia</taxon>
        <taxon>Terriglobales</taxon>
        <taxon>Acidobacteriaceae</taxon>
        <taxon>Granulicella</taxon>
    </lineage>
</organism>
<reference evidence="3" key="1">
    <citation type="journal article" date="2019" name="Int. J. Syst. Evol. Microbiol.">
        <title>The Global Catalogue of Microorganisms (GCM) 10K type strain sequencing project: providing services to taxonomists for standard genome sequencing and annotation.</title>
        <authorList>
            <consortium name="The Broad Institute Genomics Platform"/>
            <consortium name="The Broad Institute Genome Sequencing Center for Infectious Disease"/>
            <person name="Wu L."/>
            <person name="Ma J."/>
        </authorList>
    </citation>
    <scope>NUCLEOTIDE SEQUENCE [LARGE SCALE GENOMIC DNA]</scope>
    <source>
        <strain evidence="3">CGMCC 1.16026</strain>
    </source>
</reference>
<dbReference type="RefSeq" id="WP_263372143.1">
    <property type="nucleotide sequence ID" value="NZ_JAGSYD010000004.1"/>
</dbReference>
<proteinExistence type="predicted"/>
<keyword evidence="3" id="KW-1185">Reference proteome</keyword>
<protein>
    <submittedName>
        <fullName evidence="2">Uncharacterized protein</fullName>
    </submittedName>
</protein>
<comment type="caution">
    <text evidence="2">The sequence shown here is derived from an EMBL/GenBank/DDBJ whole genome shotgun (WGS) entry which is preliminary data.</text>
</comment>
<evidence type="ECO:0000256" key="1">
    <source>
        <dbReference type="SAM" id="SignalP"/>
    </source>
</evidence>
<dbReference type="EMBL" id="JBHSWI010000001">
    <property type="protein sequence ID" value="MFC6644202.1"/>
    <property type="molecule type" value="Genomic_DNA"/>
</dbReference>
<evidence type="ECO:0000313" key="3">
    <source>
        <dbReference type="Proteomes" id="UP001596391"/>
    </source>
</evidence>
<dbReference type="Proteomes" id="UP001596391">
    <property type="component" value="Unassembled WGS sequence"/>
</dbReference>
<sequence length="257" mass="26678">MAFLRILPLVLVAASAPSAQGHAMTGTAAQLPAHATLPITFTRTVSAAHSQPGDSVVARTTQAVRLSDGRVIPAGSIVSGHVLAAKAFVYDKTPYAKQASGLLAIQFDSLTAQGQTIPLHVTLRAMADPVTSTHSYDPPPSDMDSLGTRTQIGGDQVVPSQDEIRDRNGDVVGYHKKDGAYAHLLSNSRGSITCSAGDTEQPVSQFSASACGLYGFGGVSLTAPDATHIALASTHGTPEIWKHSIALLESLPTDSSK</sequence>
<feature type="chain" id="PRO_5046360845" evidence="1">
    <location>
        <begin position="24"/>
        <end position="257"/>
    </location>
</feature>
<feature type="signal peptide" evidence="1">
    <location>
        <begin position="1"/>
        <end position="23"/>
    </location>
</feature>
<evidence type="ECO:0000313" key="2">
    <source>
        <dbReference type="EMBL" id="MFC6644202.1"/>
    </source>
</evidence>
<keyword evidence="1" id="KW-0732">Signal</keyword>